<keyword evidence="1" id="KW-0472">Membrane</keyword>
<dbReference type="SUPFAM" id="SSF56091">
    <property type="entry name" value="DNA ligase/mRNA capping enzyme, catalytic domain"/>
    <property type="match status" value="1"/>
</dbReference>
<proteinExistence type="predicted"/>
<keyword evidence="4" id="KW-1185">Reference proteome</keyword>
<evidence type="ECO:0000313" key="4">
    <source>
        <dbReference type="Proteomes" id="UP001603857"/>
    </source>
</evidence>
<dbReference type="PANTHER" id="PTHR10367">
    <property type="entry name" value="MRNA-CAPPING ENZYME"/>
    <property type="match status" value="1"/>
</dbReference>
<dbReference type="InterPro" id="IPR001339">
    <property type="entry name" value="mRNA_cap_enzyme_adenylation"/>
</dbReference>
<comment type="caution">
    <text evidence="3">The sequence shown here is derived from an EMBL/GenBank/DDBJ whole genome shotgun (WGS) entry which is preliminary data.</text>
</comment>
<keyword evidence="1" id="KW-1133">Transmembrane helix</keyword>
<dbReference type="EMBL" id="JBGMDY010000007">
    <property type="protein sequence ID" value="KAL2327020.1"/>
    <property type="molecule type" value="Genomic_DNA"/>
</dbReference>
<dbReference type="Proteomes" id="UP001603857">
    <property type="component" value="Unassembled WGS sequence"/>
</dbReference>
<evidence type="ECO:0000313" key="3">
    <source>
        <dbReference type="EMBL" id="KAL2327020.1"/>
    </source>
</evidence>
<dbReference type="PANTHER" id="PTHR10367:SF23">
    <property type="entry name" value="MRNA GUANYLYLTRANSFERASE"/>
    <property type="match status" value="1"/>
</dbReference>
<dbReference type="GO" id="GO:0003824">
    <property type="term" value="F:catalytic activity"/>
    <property type="evidence" value="ECO:0007669"/>
    <property type="project" value="UniProtKB-ARBA"/>
</dbReference>
<gene>
    <name evidence="3" type="ORF">Fmac_020447</name>
</gene>
<feature type="transmembrane region" description="Helical" evidence="1">
    <location>
        <begin position="124"/>
        <end position="141"/>
    </location>
</feature>
<dbReference type="AlphaFoldDB" id="A0ABD1LVV8"/>
<sequence length="151" mass="17525">MTTTTKLARGLFINTIRDSNLLEINLDNLIIEFFESANHGRFSSRALSAIDGTPVVDAKYEKEDIGIVVHYQINDSEDKLQLLRQHYYYTTWKADGTRYTMLITGDGCYLIDRKFVSKESTRDFLANIQMGYVWLFILLLLPSEFYMSGYH</sequence>
<feature type="domain" description="mRNA capping enzyme adenylation" evidence="2">
    <location>
        <begin position="77"/>
        <end position="115"/>
    </location>
</feature>
<evidence type="ECO:0000256" key="1">
    <source>
        <dbReference type="SAM" id="Phobius"/>
    </source>
</evidence>
<name>A0ABD1LVV8_9FABA</name>
<accession>A0ABD1LVV8</accession>
<organism evidence="3 4">
    <name type="scientific">Flemingia macrophylla</name>
    <dbReference type="NCBI Taxonomy" id="520843"/>
    <lineage>
        <taxon>Eukaryota</taxon>
        <taxon>Viridiplantae</taxon>
        <taxon>Streptophyta</taxon>
        <taxon>Embryophyta</taxon>
        <taxon>Tracheophyta</taxon>
        <taxon>Spermatophyta</taxon>
        <taxon>Magnoliopsida</taxon>
        <taxon>eudicotyledons</taxon>
        <taxon>Gunneridae</taxon>
        <taxon>Pentapetalae</taxon>
        <taxon>rosids</taxon>
        <taxon>fabids</taxon>
        <taxon>Fabales</taxon>
        <taxon>Fabaceae</taxon>
        <taxon>Papilionoideae</taxon>
        <taxon>50 kb inversion clade</taxon>
        <taxon>NPAAA clade</taxon>
        <taxon>indigoferoid/millettioid clade</taxon>
        <taxon>Phaseoleae</taxon>
        <taxon>Flemingia</taxon>
    </lineage>
</organism>
<dbReference type="Gene3D" id="3.30.470.30">
    <property type="entry name" value="DNA ligase/mRNA capping enzyme"/>
    <property type="match status" value="1"/>
</dbReference>
<reference evidence="3 4" key="1">
    <citation type="submission" date="2024-08" db="EMBL/GenBank/DDBJ databases">
        <title>Insights into the chromosomal genome structure of Flemingia macrophylla.</title>
        <authorList>
            <person name="Ding Y."/>
            <person name="Zhao Y."/>
            <person name="Bi W."/>
            <person name="Wu M."/>
            <person name="Zhao G."/>
            <person name="Gong Y."/>
            <person name="Li W."/>
            <person name="Zhang P."/>
        </authorList>
    </citation>
    <scope>NUCLEOTIDE SEQUENCE [LARGE SCALE GENOMIC DNA]</scope>
    <source>
        <strain evidence="3">DYQJB</strain>
        <tissue evidence="3">Leaf</tissue>
    </source>
</reference>
<evidence type="ECO:0000259" key="2">
    <source>
        <dbReference type="Pfam" id="PF01331"/>
    </source>
</evidence>
<protein>
    <recommendedName>
        <fullName evidence="2">mRNA capping enzyme adenylation domain-containing protein</fullName>
    </recommendedName>
</protein>
<keyword evidence="1" id="KW-0812">Transmembrane</keyword>
<dbReference type="InterPro" id="IPR051029">
    <property type="entry name" value="mRNA_Capping_Enz/RNA_Phosphat"/>
</dbReference>
<dbReference type="Pfam" id="PF01331">
    <property type="entry name" value="mRNA_cap_enzyme"/>
    <property type="match status" value="1"/>
</dbReference>